<evidence type="ECO:0000313" key="3">
    <source>
        <dbReference type="Proteomes" id="UP001501638"/>
    </source>
</evidence>
<comment type="caution">
    <text evidence="2">The sequence shown here is derived from an EMBL/GenBank/DDBJ whole genome shotgun (WGS) entry which is preliminary data.</text>
</comment>
<feature type="region of interest" description="Disordered" evidence="1">
    <location>
        <begin position="78"/>
        <end position="98"/>
    </location>
</feature>
<reference evidence="2 3" key="1">
    <citation type="journal article" date="2019" name="Int. J. Syst. Evol. Microbiol.">
        <title>The Global Catalogue of Microorganisms (GCM) 10K type strain sequencing project: providing services to taxonomists for standard genome sequencing and annotation.</title>
        <authorList>
            <consortium name="The Broad Institute Genomics Platform"/>
            <consortium name="The Broad Institute Genome Sequencing Center for Infectious Disease"/>
            <person name="Wu L."/>
            <person name="Ma J."/>
        </authorList>
    </citation>
    <scope>NUCLEOTIDE SEQUENCE [LARGE SCALE GENOMIC DNA]</scope>
    <source>
        <strain evidence="2 3">JCM 6305</strain>
    </source>
</reference>
<gene>
    <name evidence="2" type="ORF">GCM10010405_54600</name>
</gene>
<evidence type="ECO:0000256" key="1">
    <source>
        <dbReference type="SAM" id="MobiDB-lite"/>
    </source>
</evidence>
<sequence>MAEQSEEVRRLLKAIEAFEAIEDDAHCTSEVSKALREWPGYHARLRELRQRRVQALREQGKSWQEIADIIGDITPARAQQIGAGLRGSKRPRKRTDED</sequence>
<dbReference type="Proteomes" id="UP001501638">
    <property type="component" value="Unassembled WGS sequence"/>
</dbReference>
<dbReference type="EMBL" id="BAAASZ010000042">
    <property type="protein sequence ID" value="GAA2463231.1"/>
    <property type="molecule type" value="Genomic_DNA"/>
</dbReference>
<evidence type="ECO:0000313" key="2">
    <source>
        <dbReference type="EMBL" id="GAA2463231.1"/>
    </source>
</evidence>
<organism evidence="2 3">
    <name type="scientific">Streptomyces macrosporus</name>
    <dbReference type="NCBI Taxonomy" id="44032"/>
    <lineage>
        <taxon>Bacteria</taxon>
        <taxon>Bacillati</taxon>
        <taxon>Actinomycetota</taxon>
        <taxon>Actinomycetes</taxon>
        <taxon>Kitasatosporales</taxon>
        <taxon>Streptomycetaceae</taxon>
        <taxon>Streptomyces</taxon>
    </lineage>
</organism>
<feature type="compositionally biased region" description="Basic residues" evidence="1">
    <location>
        <begin position="87"/>
        <end position="98"/>
    </location>
</feature>
<dbReference type="RefSeq" id="WP_344328250.1">
    <property type="nucleotide sequence ID" value="NZ_BAAASZ010000042.1"/>
</dbReference>
<proteinExistence type="predicted"/>
<keyword evidence="3" id="KW-1185">Reference proteome</keyword>
<accession>A0ABN3KJJ3</accession>
<protein>
    <submittedName>
        <fullName evidence="2">Uncharacterized protein</fullName>
    </submittedName>
</protein>
<name>A0ABN3KJJ3_9ACTN</name>